<sequence>MSRRTLRHCSQTVEHEPQKTQKLMPSCLKLGLYSRSEKAREMGNVQWNQTGGGNETGMTELLEMIREGRVCYVGATIDPNRREVQHVRRRYRGKEMWYAETDNMRRDENKLLEAADGRTDNIHQRSNKPEKPGYVYGIRR</sequence>
<protein>
    <submittedName>
        <fullName evidence="2">Uncharacterized protein</fullName>
    </submittedName>
</protein>
<evidence type="ECO:0000256" key="1">
    <source>
        <dbReference type="SAM" id="MobiDB-lite"/>
    </source>
</evidence>
<dbReference type="Proteomes" id="UP001519460">
    <property type="component" value="Unassembled WGS sequence"/>
</dbReference>
<accession>A0ABD0J5S2</accession>
<dbReference type="AlphaFoldDB" id="A0ABD0J5S2"/>
<organism evidence="2 3">
    <name type="scientific">Batillaria attramentaria</name>
    <dbReference type="NCBI Taxonomy" id="370345"/>
    <lineage>
        <taxon>Eukaryota</taxon>
        <taxon>Metazoa</taxon>
        <taxon>Spiralia</taxon>
        <taxon>Lophotrochozoa</taxon>
        <taxon>Mollusca</taxon>
        <taxon>Gastropoda</taxon>
        <taxon>Caenogastropoda</taxon>
        <taxon>Sorbeoconcha</taxon>
        <taxon>Cerithioidea</taxon>
        <taxon>Batillariidae</taxon>
        <taxon>Batillaria</taxon>
    </lineage>
</organism>
<feature type="compositionally biased region" description="Basic and acidic residues" evidence="1">
    <location>
        <begin position="121"/>
        <end position="131"/>
    </location>
</feature>
<name>A0ABD0J5S2_9CAEN</name>
<reference evidence="2 3" key="1">
    <citation type="journal article" date="2023" name="Sci. Data">
        <title>Genome assembly of the Korean intertidal mud-creeper Batillaria attramentaria.</title>
        <authorList>
            <person name="Patra A.K."/>
            <person name="Ho P.T."/>
            <person name="Jun S."/>
            <person name="Lee S.J."/>
            <person name="Kim Y."/>
            <person name="Won Y.J."/>
        </authorList>
    </citation>
    <scope>NUCLEOTIDE SEQUENCE [LARGE SCALE GENOMIC DNA]</scope>
    <source>
        <strain evidence="2">Wonlab-2016</strain>
    </source>
</reference>
<evidence type="ECO:0000313" key="2">
    <source>
        <dbReference type="EMBL" id="KAK7462037.1"/>
    </source>
</evidence>
<keyword evidence="3" id="KW-1185">Reference proteome</keyword>
<feature type="region of interest" description="Disordered" evidence="1">
    <location>
        <begin position="121"/>
        <end position="140"/>
    </location>
</feature>
<comment type="caution">
    <text evidence="2">The sequence shown here is derived from an EMBL/GenBank/DDBJ whole genome shotgun (WGS) entry which is preliminary data.</text>
</comment>
<dbReference type="EMBL" id="JACVVK020000626">
    <property type="protein sequence ID" value="KAK7462037.1"/>
    <property type="molecule type" value="Genomic_DNA"/>
</dbReference>
<gene>
    <name evidence="2" type="ORF">BaRGS_00038526</name>
</gene>
<proteinExistence type="predicted"/>
<evidence type="ECO:0000313" key="3">
    <source>
        <dbReference type="Proteomes" id="UP001519460"/>
    </source>
</evidence>